<evidence type="ECO:0000256" key="5">
    <source>
        <dbReference type="ARBA" id="ARBA00022989"/>
    </source>
</evidence>
<organism evidence="12 13">
    <name type="scientific">Malaciobacter molluscorum LMG 25693</name>
    <dbReference type="NCBI Taxonomy" id="870501"/>
    <lineage>
        <taxon>Bacteria</taxon>
        <taxon>Pseudomonadati</taxon>
        <taxon>Campylobacterota</taxon>
        <taxon>Epsilonproteobacteria</taxon>
        <taxon>Campylobacterales</taxon>
        <taxon>Arcobacteraceae</taxon>
        <taxon>Malaciobacter</taxon>
    </lineage>
</organism>
<keyword evidence="9 10" id="KW-1208">Phospholipid metabolism</keyword>
<evidence type="ECO:0000313" key="13">
    <source>
        <dbReference type="Proteomes" id="UP000221222"/>
    </source>
</evidence>
<dbReference type="PANTHER" id="PTHR30309:SF0">
    <property type="entry name" value="GLYCEROL-3-PHOSPHATE ACYLTRANSFERASE-RELATED"/>
    <property type="match status" value="1"/>
</dbReference>
<name>A0A2G1DK95_9BACT</name>
<protein>
    <recommendedName>
        <fullName evidence="10">Glycerol-3-phosphate acyltransferase</fullName>
    </recommendedName>
    <alternativeName>
        <fullName evidence="10">Acyl-PO4 G3P acyltransferase</fullName>
    </alternativeName>
    <alternativeName>
        <fullName evidence="10">Acyl-phosphate--glycerol-3-phosphate acyltransferase</fullName>
    </alternativeName>
    <alternativeName>
        <fullName evidence="10">G3P acyltransferase</fullName>
        <shortName evidence="10">GPAT</shortName>
        <ecNumber evidence="10">2.3.1.275</ecNumber>
    </alternativeName>
    <alternativeName>
        <fullName evidence="10">Lysophosphatidic acid synthase</fullName>
        <shortName evidence="10">LPA synthase</shortName>
    </alternativeName>
</protein>
<comment type="subunit">
    <text evidence="10">Probably interacts with PlsX.</text>
</comment>
<evidence type="ECO:0000313" key="14">
    <source>
        <dbReference type="Proteomes" id="UP000262712"/>
    </source>
</evidence>
<feature type="transmembrane region" description="Helical" evidence="10">
    <location>
        <begin position="149"/>
        <end position="168"/>
    </location>
</feature>
<reference evidence="12 13" key="1">
    <citation type="submission" date="2017-09" db="EMBL/GenBank/DDBJ databases">
        <title>Arcobacter canalis sp. nov., a new species isolated from a water canal contaminated with urban sewage.</title>
        <authorList>
            <person name="Perez-Cataluna A."/>
            <person name="Salas-Masso N."/>
            <person name="Figueras M.J."/>
        </authorList>
    </citation>
    <scope>NUCLEOTIDE SEQUENCE [LARGE SCALE GENOMIC DNA]</scope>
    <source>
        <strain evidence="12 13">F98-3</strain>
    </source>
</reference>
<feature type="transmembrane region" description="Helical" evidence="10">
    <location>
        <begin position="118"/>
        <end position="142"/>
    </location>
</feature>
<keyword evidence="6 10" id="KW-0443">Lipid metabolism</keyword>
<keyword evidence="5 10" id="KW-1133">Transmembrane helix</keyword>
<gene>
    <name evidence="10 11" type="primary">plsY</name>
    <name evidence="11" type="ORF">AMOL_0309</name>
    <name evidence="12" type="ORF">CPU12_03420</name>
</gene>
<dbReference type="SMART" id="SM01207">
    <property type="entry name" value="G3P_acyltransf"/>
    <property type="match status" value="1"/>
</dbReference>
<dbReference type="AlphaFoldDB" id="A0A2G1DK95"/>
<dbReference type="Pfam" id="PF02660">
    <property type="entry name" value="G3P_acyltransf"/>
    <property type="match status" value="1"/>
</dbReference>
<reference evidence="11 14" key="2">
    <citation type="submission" date="2018-08" db="EMBL/GenBank/DDBJ databases">
        <title>Complete genome of the Arcobacter molluscorum type strain LMG 25693.</title>
        <authorList>
            <person name="Miller W.G."/>
            <person name="Yee E."/>
            <person name="Bono J.L."/>
        </authorList>
    </citation>
    <scope>NUCLEOTIDE SEQUENCE [LARGE SCALE GENOMIC DNA]</scope>
    <source>
        <strain evidence="11 14">CECT 7696</strain>
    </source>
</reference>
<evidence type="ECO:0000256" key="2">
    <source>
        <dbReference type="ARBA" id="ARBA00022516"/>
    </source>
</evidence>
<keyword evidence="3 10" id="KW-0808">Transferase</keyword>
<dbReference type="InterPro" id="IPR003811">
    <property type="entry name" value="G3P_acylTferase_PlsY"/>
</dbReference>
<dbReference type="HAMAP" id="MF_01043">
    <property type="entry name" value="PlsY"/>
    <property type="match status" value="1"/>
</dbReference>
<comment type="similarity">
    <text evidence="10">Belongs to the PlsY family.</text>
</comment>
<feature type="transmembrane region" description="Helical" evidence="10">
    <location>
        <begin position="9"/>
        <end position="32"/>
    </location>
</feature>
<dbReference type="EMBL" id="NXFY01000003">
    <property type="protein sequence ID" value="PHO18922.1"/>
    <property type="molecule type" value="Genomic_DNA"/>
</dbReference>
<evidence type="ECO:0000256" key="7">
    <source>
        <dbReference type="ARBA" id="ARBA00023136"/>
    </source>
</evidence>
<keyword evidence="7 10" id="KW-0472">Membrane</keyword>
<comment type="catalytic activity">
    <reaction evidence="10">
        <text>an acyl phosphate + sn-glycerol 3-phosphate = a 1-acyl-sn-glycero-3-phosphate + phosphate</text>
        <dbReference type="Rhea" id="RHEA:34075"/>
        <dbReference type="ChEBI" id="CHEBI:43474"/>
        <dbReference type="ChEBI" id="CHEBI:57597"/>
        <dbReference type="ChEBI" id="CHEBI:57970"/>
        <dbReference type="ChEBI" id="CHEBI:59918"/>
        <dbReference type="EC" id="2.3.1.275"/>
    </reaction>
</comment>
<dbReference type="KEGG" id="amol:AMOL_0309"/>
<dbReference type="PANTHER" id="PTHR30309">
    <property type="entry name" value="INNER MEMBRANE PROTEIN YGIH"/>
    <property type="match status" value="1"/>
</dbReference>
<dbReference type="EMBL" id="CP032098">
    <property type="protein sequence ID" value="AXX91325.1"/>
    <property type="molecule type" value="Genomic_DNA"/>
</dbReference>
<evidence type="ECO:0000256" key="1">
    <source>
        <dbReference type="ARBA" id="ARBA00022475"/>
    </source>
</evidence>
<keyword evidence="13" id="KW-1185">Reference proteome</keyword>
<dbReference type="UniPathway" id="UPA00085"/>
<dbReference type="GO" id="GO:0008654">
    <property type="term" value="P:phospholipid biosynthetic process"/>
    <property type="evidence" value="ECO:0007669"/>
    <property type="project" value="UniProtKB-UniRule"/>
</dbReference>
<accession>A0A2G1DK95</accession>
<dbReference type="NCBIfam" id="TIGR00023">
    <property type="entry name" value="glycerol-3-phosphate 1-O-acyltransferase PlsY"/>
    <property type="match status" value="1"/>
</dbReference>
<dbReference type="EC" id="2.3.1.275" evidence="10"/>
<evidence type="ECO:0000256" key="8">
    <source>
        <dbReference type="ARBA" id="ARBA00023209"/>
    </source>
</evidence>
<keyword evidence="12" id="KW-0012">Acyltransferase</keyword>
<keyword evidence="4 10" id="KW-0812">Transmembrane</keyword>
<proteinExistence type="inferred from homology"/>
<feature type="transmembrane region" description="Helical" evidence="10">
    <location>
        <begin position="93"/>
        <end position="112"/>
    </location>
</feature>
<evidence type="ECO:0000256" key="10">
    <source>
        <dbReference type="HAMAP-Rule" id="MF_01043"/>
    </source>
</evidence>
<feature type="transmembrane region" description="Helical" evidence="10">
    <location>
        <begin position="180"/>
        <end position="199"/>
    </location>
</feature>
<evidence type="ECO:0000313" key="12">
    <source>
        <dbReference type="EMBL" id="PHO18922.1"/>
    </source>
</evidence>
<evidence type="ECO:0000256" key="4">
    <source>
        <dbReference type="ARBA" id="ARBA00022692"/>
    </source>
</evidence>
<comment type="pathway">
    <text evidence="10">Lipid metabolism; phospholipid metabolism.</text>
</comment>
<keyword evidence="1 10" id="KW-1003">Cell membrane</keyword>
<evidence type="ECO:0000256" key="6">
    <source>
        <dbReference type="ARBA" id="ARBA00023098"/>
    </source>
</evidence>
<dbReference type="GO" id="GO:0043772">
    <property type="term" value="F:acyl-phosphate glycerol-3-phosphate acyltransferase activity"/>
    <property type="evidence" value="ECO:0007669"/>
    <property type="project" value="UniProtKB-UniRule"/>
</dbReference>
<sequence length="207" mass="22004">MDFLTNSNVLFYIIAYLVGSIPFGLILAKLFANVNVKESGSGSIGATNVLRVVKQTNPKLAKKLGIATVLLDALKGTVVLIVAIMFNAPTETLWAIAVLSVLGHCYSVYLSLEGGKGVATGLGVFIVLIPIPTLIGAIVWGFCAKVLKVSSLSSLLGLTAVILSAILFNNGLEVGSNAPMYIIAFIIYYKHIPNIIRLIKGEEKKVI</sequence>
<dbReference type="GO" id="GO:0005886">
    <property type="term" value="C:plasma membrane"/>
    <property type="evidence" value="ECO:0007669"/>
    <property type="project" value="UniProtKB-SubCell"/>
</dbReference>
<evidence type="ECO:0000256" key="9">
    <source>
        <dbReference type="ARBA" id="ARBA00023264"/>
    </source>
</evidence>
<evidence type="ECO:0000256" key="3">
    <source>
        <dbReference type="ARBA" id="ARBA00022679"/>
    </source>
</evidence>
<keyword evidence="2 10" id="KW-0444">Lipid biosynthesis</keyword>
<dbReference type="Proteomes" id="UP000221222">
    <property type="component" value="Unassembled WGS sequence"/>
</dbReference>
<feature type="transmembrane region" description="Helical" evidence="10">
    <location>
        <begin position="64"/>
        <end position="86"/>
    </location>
</feature>
<comment type="subcellular location">
    <subcellularLocation>
        <location evidence="10">Cell membrane</location>
        <topology evidence="10">Multi-pass membrane protein</topology>
    </subcellularLocation>
</comment>
<dbReference type="Proteomes" id="UP000262712">
    <property type="component" value="Chromosome"/>
</dbReference>
<comment type="function">
    <text evidence="10">Catalyzes the transfer of an acyl group from acyl-phosphate (acyl-PO(4)) to glycerol-3-phosphate (G3P) to form lysophosphatidic acid (LPA). This enzyme utilizes acyl-phosphate as fatty acyl donor, but not acyl-CoA or acyl-ACP.</text>
</comment>
<evidence type="ECO:0000313" key="11">
    <source>
        <dbReference type="EMBL" id="AXX91325.1"/>
    </source>
</evidence>
<dbReference type="RefSeq" id="WP_099341680.1">
    <property type="nucleotide sequence ID" value="NZ_CP032098.1"/>
</dbReference>
<keyword evidence="8 10" id="KW-0594">Phospholipid biosynthesis</keyword>